<gene>
    <name evidence="2" type="ORF">W5A_12036</name>
</gene>
<comment type="caution">
    <text evidence="2">The sequence shown here is derived from an EMBL/GenBank/DDBJ whole genome shotgun (WGS) entry which is preliminary data.</text>
</comment>
<dbReference type="AlphaFoldDB" id="I0W767"/>
<evidence type="ECO:0008006" key="4">
    <source>
        <dbReference type="Google" id="ProtNLM"/>
    </source>
</evidence>
<feature type="chain" id="PRO_5003635961" description="DNA topoisomerase IV" evidence="1">
    <location>
        <begin position="20"/>
        <end position="126"/>
    </location>
</feature>
<sequence length="126" mass="14565">MKNSVPFVLLLLLITTACFQPERNCTDFKTGTFEFEAEVNGVKEKTTFFRNDSIEIDYYQGVADTSSIRWLSDCEYILTKLHPKNNQERKPIHMKILTTKGDTYVFEFSMVGDAENKHKGTVKKLE</sequence>
<evidence type="ECO:0000256" key="1">
    <source>
        <dbReference type="SAM" id="SignalP"/>
    </source>
</evidence>
<keyword evidence="3" id="KW-1185">Reference proteome</keyword>
<proteinExistence type="predicted"/>
<evidence type="ECO:0000313" key="2">
    <source>
        <dbReference type="EMBL" id="EID72233.1"/>
    </source>
</evidence>
<dbReference type="OrthoDB" id="1202013at2"/>
<protein>
    <recommendedName>
        <fullName evidence="4">DNA topoisomerase IV</fullName>
    </recommendedName>
</protein>
<dbReference type="RefSeq" id="WP_008241028.1">
    <property type="nucleotide sequence ID" value="NZ_AJJU01000037.1"/>
</dbReference>
<dbReference type="eggNOG" id="ENOG5031KQA">
    <property type="taxonomic scope" value="Bacteria"/>
</dbReference>
<organism evidence="2 3">
    <name type="scientific">Imtechella halotolerans K1</name>
    <dbReference type="NCBI Taxonomy" id="946077"/>
    <lineage>
        <taxon>Bacteria</taxon>
        <taxon>Pseudomonadati</taxon>
        <taxon>Bacteroidota</taxon>
        <taxon>Flavobacteriia</taxon>
        <taxon>Flavobacteriales</taxon>
        <taxon>Flavobacteriaceae</taxon>
        <taxon>Imtechella</taxon>
    </lineage>
</organism>
<keyword evidence="1" id="KW-0732">Signal</keyword>
<dbReference type="Proteomes" id="UP000005938">
    <property type="component" value="Unassembled WGS sequence"/>
</dbReference>
<name>I0W767_9FLAO</name>
<accession>I0W767</accession>
<dbReference type="EMBL" id="AJJU01000037">
    <property type="protein sequence ID" value="EID72233.1"/>
    <property type="molecule type" value="Genomic_DNA"/>
</dbReference>
<reference evidence="2 3" key="1">
    <citation type="journal article" date="2012" name="J. Bacteriol.">
        <title>Genome Sequence of the Halotolerant Bacterium Imtechella halotolerans K1T.</title>
        <authorList>
            <person name="Kumar S."/>
            <person name="Vikram S."/>
            <person name="Subramanian S."/>
            <person name="Raghava G.P."/>
            <person name="Pinnaka A.K."/>
        </authorList>
    </citation>
    <scope>NUCLEOTIDE SEQUENCE [LARGE SCALE GENOMIC DNA]</scope>
    <source>
        <strain evidence="2 3">K1</strain>
    </source>
</reference>
<feature type="signal peptide" evidence="1">
    <location>
        <begin position="1"/>
        <end position="19"/>
    </location>
</feature>
<dbReference type="STRING" id="946077.W5A_12036"/>
<dbReference type="PROSITE" id="PS51257">
    <property type="entry name" value="PROKAR_LIPOPROTEIN"/>
    <property type="match status" value="1"/>
</dbReference>
<evidence type="ECO:0000313" key="3">
    <source>
        <dbReference type="Proteomes" id="UP000005938"/>
    </source>
</evidence>